<dbReference type="GO" id="GO:0005005">
    <property type="term" value="F:transmembrane-ephrin receptor activity"/>
    <property type="evidence" value="ECO:0007669"/>
    <property type="project" value="TreeGrafter"/>
</dbReference>
<dbReference type="AlphaFoldDB" id="A0A0N4VX82"/>
<dbReference type="EMBL" id="UZAF01003012">
    <property type="protein sequence ID" value="VDO11899.1"/>
    <property type="molecule type" value="Genomic_DNA"/>
</dbReference>
<evidence type="ECO:0000256" key="3">
    <source>
        <dbReference type="ARBA" id="ARBA00022840"/>
    </source>
</evidence>
<evidence type="ECO:0000256" key="6">
    <source>
        <dbReference type="SAM" id="Phobius"/>
    </source>
</evidence>
<evidence type="ECO:0000313" key="10">
    <source>
        <dbReference type="WBParaSite" id="HPLM_0000190201-mRNA-1"/>
    </source>
</evidence>
<evidence type="ECO:0000256" key="2">
    <source>
        <dbReference type="ARBA" id="ARBA00022741"/>
    </source>
</evidence>
<sequence>MSPGIPYRFRVRVNVDGWGVWSDPLWYELGRGIVQQHQGPETTPLGSVPGWVVLMTMILFVLLLGFLVVLCRRKRHNRKQMSDLDVLDTYKQDTMTPDYSSGNRQFTDAFRSGKLNAPLIPSYGGSSVSQPPPYYGSGGAAATFKPYVDPTAYEDPNQALVEFTFDIDPAAVFITEVIGGGEFGDVCKGGLKRNMVGGGIANSIFDNEIDVVAIKTLKPGSSAKAKADFLLEASIMGQFAHPNVIRLIGVVTRSEPAMIGEFIFLL</sequence>
<dbReference type="WBParaSite" id="HPLM_0000190201-mRNA-1">
    <property type="protein sequence ID" value="HPLM_0000190201-mRNA-1"/>
    <property type="gene ID" value="HPLM_0000190201"/>
</dbReference>
<keyword evidence="6" id="KW-0812">Transmembrane</keyword>
<dbReference type="PROSITE" id="PS50011">
    <property type="entry name" value="PROTEIN_KINASE_DOM"/>
    <property type="match status" value="1"/>
</dbReference>
<evidence type="ECO:0000256" key="5">
    <source>
        <dbReference type="ARBA" id="ARBA00023170"/>
    </source>
</evidence>
<dbReference type="PANTHER" id="PTHR46877:SF14">
    <property type="entry name" value="RECEPTOR PROTEIN-TYROSINE KINASE"/>
    <property type="match status" value="1"/>
</dbReference>
<keyword evidence="3" id="KW-0067">ATP-binding</keyword>
<keyword evidence="9" id="KW-1185">Reference proteome</keyword>
<gene>
    <name evidence="8" type="ORF">HPLM_LOCUS1898</name>
</gene>
<dbReference type="PANTHER" id="PTHR46877">
    <property type="entry name" value="EPH RECEPTOR A5"/>
    <property type="match status" value="1"/>
</dbReference>
<feature type="domain" description="Protein kinase" evidence="7">
    <location>
        <begin position="172"/>
        <end position="266"/>
    </location>
</feature>
<dbReference type="Gene3D" id="3.30.200.20">
    <property type="entry name" value="Phosphorylase Kinase, domain 1"/>
    <property type="match status" value="1"/>
</dbReference>
<reference evidence="8 9" key="2">
    <citation type="submission" date="2018-11" db="EMBL/GenBank/DDBJ databases">
        <authorList>
            <consortium name="Pathogen Informatics"/>
        </authorList>
    </citation>
    <scope>NUCLEOTIDE SEQUENCE [LARGE SCALE GENOMIC DNA]</scope>
    <source>
        <strain evidence="8 9">MHpl1</strain>
    </source>
</reference>
<evidence type="ECO:0000313" key="8">
    <source>
        <dbReference type="EMBL" id="VDO11899.1"/>
    </source>
</evidence>
<evidence type="ECO:0000259" key="7">
    <source>
        <dbReference type="PROSITE" id="PS50011"/>
    </source>
</evidence>
<dbReference type="Proteomes" id="UP000268014">
    <property type="component" value="Unassembled WGS sequence"/>
</dbReference>
<dbReference type="InterPro" id="IPR001245">
    <property type="entry name" value="Ser-Thr/Tyr_kinase_cat_dom"/>
</dbReference>
<dbReference type="FunFam" id="3.30.200.20:FF:000802">
    <property type="entry name" value="Ephrin receptor 1"/>
    <property type="match status" value="1"/>
</dbReference>
<organism evidence="10">
    <name type="scientific">Haemonchus placei</name>
    <name type="common">Barber's pole worm</name>
    <dbReference type="NCBI Taxonomy" id="6290"/>
    <lineage>
        <taxon>Eukaryota</taxon>
        <taxon>Metazoa</taxon>
        <taxon>Ecdysozoa</taxon>
        <taxon>Nematoda</taxon>
        <taxon>Chromadorea</taxon>
        <taxon>Rhabditida</taxon>
        <taxon>Rhabditina</taxon>
        <taxon>Rhabditomorpha</taxon>
        <taxon>Strongyloidea</taxon>
        <taxon>Trichostrongylidae</taxon>
        <taxon>Haemonchus</taxon>
    </lineage>
</organism>
<dbReference type="GO" id="GO:0030425">
    <property type="term" value="C:dendrite"/>
    <property type="evidence" value="ECO:0007669"/>
    <property type="project" value="TreeGrafter"/>
</dbReference>
<evidence type="ECO:0000256" key="1">
    <source>
        <dbReference type="ARBA" id="ARBA00004167"/>
    </source>
</evidence>
<dbReference type="InterPro" id="IPR000719">
    <property type="entry name" value="Prot_kinase_dom"/>
</dbReference>
<keyword evidence="6" id="KW-1133">Transmembrane helix</keyword>
<keyword evidence="4 6" id="KW-0472">Membrane</keyword>
<dbReference type="GO" id="GO:0005886">
    <property type="term" value="C:plasma membrane"/>
    <property type="evidence" value="ECO:0007669"/>
    <property type="project" value="TreeGrafter"/>
</dbReference>
<reference evidence="10" key="1">
    <citation type="submission" date="2017-02" db="UniProtKB">
        <authorList>
            <consortium name="WormBaseParasite"/>
        </authorList>
    </citation>
    <scope>IDENTIFICATION</scope>
</reference>
<dbReference type="InterPro" id="IPR027936">
    <property type="entry name" value="Eph_TM"/>
</dbReference>
<keyword evidence="2" id="KW-0547">Nucleotide-binding</keyword>
<dbReference type="STRING" id="6290.A0A0N4VX82"/>
<keyword evidence="5" id="KW-0675">Receptor</keyword>
<dbReference type="Pfam" id="PF07714">
    <property type="entry name" value="PK_Tyr_Ser-Thr"/>
    <property type="match status" value="1"/>
</dbReference>
<name>A0A0N4VX82_HAEPC</name>
<dbReference type="OrthoDB" id="4062651at2759"/>
<proteinExistence type="predicted"/>
<evidence type="ECO:0000256" key="4">
    <source>
        <dbReference type="ARBA" id="ARBA00023136"/>
    </source>
</evidence>
<dbReference type="Pfam" id="PF14575">
    <property type="entry name" value="EphA2_TM"/>
    <property type="match status" value="1"/>
</dbReference>
<evidence type="ECO:0000313" key="9">
    <source>
        <dbReference type="Proteomes" id="UP000268014"/>
    </source>
</evidence>
<dbReference type="InterPro" id="IPR050449">
    <property type="entry name" value="Ephrin_rcpt_TKs"/>
</dbReference>
<dbReference type="GO" id="GO:0007411">
    <property type="term" value="P:axon guidance"/>
    <property type="evidence" value="ECO:0007669"/>
    <property type="project" value="TreeGrafter"/>
</dbReference>
<protein>
    <submittedName>
        <fullName evidence="10">Protein kinase domain-containing protein</fullName>
    </submittedName>
</protein>
<feature type="transmembrane region" description="Helical" evidence="6">
    <location>
        <begin position="51"/>
        <end position="71"/>
    </location>
</feature>
<dbReference type="InterPro" id="IPR011009">
    <property type="entry name" value="Kinase-like_dom_sf"/>
</dbReference>
<dbReference type="GO" id="GO:0005524">
    <property type="term" value="F:ATP binding"/>
    <property type="evidence" value="ECO:0007669"/>
    <property type="project" value="UniProtKB-KW"/>
</dbReference>
<dbReference type="SUPFAM" id="SSF56112">
    <property type="entry name" value="Protein kinase-like (PK-like)"/>
    <property type="match status" value="1"/>
</dbReference>
<comment type="subcellular location">
    <subcellularLocation>
        <location evidence="1">Membrane</location>
        <topology evidence="1">Single-pass membrane protein</topology>
    </subcellularLocation>
</comment>
<accession>A0A0N4VX82</accession>